<feature type="compositionally biased region" description="Acidic residues" evidence="1">
    <location>
        <begin position="81"/>
        <end position="127"/>
    </location>
</feature>
<dbReference type="STRING" id="1465490.SAMN05444277_10997"/>
<evidence type="ECO:0000313" key="3">
    <source>
        <dbReference type="Proteomes" id="UP000199031"/>
    </source>
</evidence>
<dbReference type="Proteomes" id="UP000199031">
    <property type="component" value="Unassembled WGS sequence"/>
</dbReference>
<dbReference type="EMBL" id="FOXQ01000009">
    <property type="protein sequence ID" value="SFQ33970.1"/>
    <property type="molecule type" value="Genomic_DNA"/>
</dbReference>
<feature type="compositionally biased region" description="Basic and acidic residues" evidence="1">
    <location>
        <begin position="128"/>
        <end position="138"/>
    </location>
</feature>
<dbReference type="OrthoDB" id="678582at2"/>
<organism evidence="2 3">
    <name type="scientific">Parafilimonas terrae</name>
    <dbReference type="NCBI Taxonomy" id="1465490"/>
    <lineage>
        <taxon>Bacteria</taxon>
        <taxon>Pseudomonadati</taxon>
        <taxon>Bacteroidota</taxon>
        <taxon>Chitinophagia</taxon>
        <taxon>Chitinophagales</taxon>
        <taxon>Chitinophagaceae</taxon>
        <taxon>Parafilimonas</taxon>
    </lineage>
</organism>
<gene>
    <name evidence="2" type="ORF">SAMN05444277_10997</name>
</gene>
<keyword evidence="3" id="KW-1185">Reference proteome</keyword>
<feature type="compositionally biased region" description="Basic and acidic residues" evidence="1">
    <location>
        <begin position="9"/>
        <end position="22"/>
    </location>
</feature>
<accession>A0A1I5XPY0</accession>
<sequence length="203" mass="22476">MADKNLTSDIHDSEKDKAKLEPEETTIDLPDVKDIPGQENVHVPELREMADTTISSDDEEGVGLFGEDEAEYASERLPVGEEIDENDLIISSDEEPETTDEPDGDPDEEDDPGITEEPSSDDADVTEDEKIALERTEQTDTEDNENLFESELDDTDEDGEDLNEGEDFSGDDLDIPGEDLDDAEEDIGEEDEENNAYSLGDNE</sequence>
<protein>
    <submittedName>
        <fullName evidence="2">Uncharacterized protein</fullName>
    </submittedName>
</protein>
<dbReference type="RefSeq" id="WP_090660050.1">
    <property type="nucleotide sequence ID" value="NZ_FOXQ01000009.1"/>
</dbReference>
<feature type="compositionally biased region" description="Basic and acidic residues" evidence="1">
    <location>
        <begin position="30"/>
        <end position="50"/>
    </location>
</feature>
<feature type="region of interest" description="Disordered" evidence="1">
    <location>
        <begin position="1"/>
        <end position="203"/>
    </location>
</feature>
<dbReference type="AlphaFoldDB" id="A0A1I5XPY0"/>
<evidence type="ECO:0000313" key="2">
    <source>
        <dbReference type="EMBL" id="SFQ33970.1"/>
    </source>
</evidence>
<feature type="compositionally biased region" description="Acidic residues" evidence="1">
    <location>
        <begin position="56"/>
        <end position="72"/>
    </location>
</feature>
<proteinExistence type="predicted"/>
<evidence type="ECO:0000256" key="1">
    <source>
        <dbReference type="SAM" id="MobiDB-lite"/>
    </source>
</evidence>
<feature type="compositionally biased region" description="Acidic residues" evidence="1">
    <location>
        <begin position="139"/>
        <end position="194"/>
    </location>
</feature>
<reference evidence="2 3" key="1">
    <citation type="submission" date="2016-10" db="EMBL/GenBank/DDBJ databases">
        <authorList>
            <person name="de Groot N.N."/>
        </authorList>
    </citation>
    <scope>NUCLEOTIDE SEQUENCE [LARGE SCALE GENOMIC DNA]</scope>
    <source>
        <strain evidence="2 3">DSM 28286</strain>
    </source>
</reference>
<name>A0A1I5XPY0_9BACT</name>